<protein>
    <submittedName>
        <fullName evidence="2">DEAD-box ATP-dependent RNA helicase 38-like isoform X2</fullName>
    </submittedName>
</protein>
<dbReference type="OrthoDB" id="10265785at2759"/>
<feature type="region of interest" description="Disordered" evidence="1">
    <location>
        <begin position="1"/>
        <end position="58"/>
    </location>
</feature>
<reference evidence="2" key="1">
    <citation type="submission" date="2020-01" db="EMBL/GenBank/DDBJ databases">
        <title>Genome sequence of Kobresia littledalei, the first chromosome-level genome in the family Cyperaceae.</title>
        <authorList>
            <person name="Qu G."/>
        </authorList>
    </citation>
    <scope>NUCLEOTIDE SEQUENCE</scope>
    <source>
        <strain evidence="2">C.B.Clarke</strain>
        <tissue evidence="2">Leaf</tissue>
    </source>
</reference>
<keyword evidence="3" id="KW-1185">Reference proteome</keyword>
<comment type="caution">
    <text evidence="2">The sequence shown here is derived from an EMBL/GenBank/DDBJ whole genome shotgun (WGS) entry which is preliminary data.</text>
</comment>
<sequence length="105" mass="11447">MADKESGSSEVTPAKVEEKKKSWADVAEEESEAELKKLEELTVSDSKGADPGLLEDPDDSQIKAVVSGDTVYTSALKFEDLNLSDDLIKGLYVEMGFSRPSKYKA</sequence>
<evidence type="ECO:0000256" key="1">
    <source>
        <dbReference type="SAM" id="MobiDB-lite"/>
    </source>
</evidence>
<dbReference type="Proteomes" id="UP000623129">
    <property type="component" value="Unassembled WGS sequence"/>
</dbReference>
<dbReference type="AlphaFoldDB" id="A0A833QQ10"/>
<keyword evidence="2" id="KW-0347">Helicase</keyword>
<proteinExistence type="predicted"/>
<name>A0A833QQ10_9POAL</name>
<accession>A0A833QQ10</accession>
<dbReference type="GO" id="GO:0004386">
    <property type="term" value="F:helicase activity"/>
    <property type="evidence" value="ECO:0007669"/>
    <property type="project" value="UniProtKB-KW"/>
</dbReference>
<evidence type="ECO:0000313" key="2">
    <source>
        <dbReference type="EMBL" id="KAF3323526.1"/>
    </source>
</evidence>
<dbReference type="EMBL" id="SWLB01000023">
    <property type="protein sequence ID" value="KAF3323526.1"/>
    <property type="molecule type" value="Genomic_DNA"/>
</dbReference>
<gene>
    <name evidence="2" type="ORF">FCM35_KLT12257</name>
</gene>
<keyword evidence="2" id="KW-0067">ATP-binding</keyword>
<keyword evidence="2" id="KW-0378">Hydrolase</keyword>
<keyword evidence="2" id="KW-0547">Nucleotide-binding</keyword>
<evidence type="ECO:0000313" key="3">
    <source>
        <dbReference type="Proteomes" id="UP000623129"/>
    </source>
</evidence>
<organism evidence="2 3">
    <name type="scientific">Carex littledalei</name>
    <dbReference type="NCBI Taxonomy" id="544730"/>
    <lineage>
        <taxon>Eukaryota</taxon>
        <taxon>Viridiplantae</taxon>
        <taxon>Streptophyta</taxon>
        <taxon>Embryophyta</taxon>
        <taxon>Tracheophyta</taxon>
        <taxon>Spermatophyta</taxon>
        <taxon>Magnoliopsida</taxon>
        <taxon>Liliopsida</taxon>
        <taxon>Poales</taxon>
        <taxon>Cyperaceae</taxon>
        <taxon>Cyperoideae</taxon>
        <taxon>Cariceae</taxon>
        <taxon>Carex</taxon>
        <taxon>Carex subgen. Euthyceras</taxon>
    </lineage>
</organism>